<dbReference type="NCBIfam" id="TIGR03696">
    <property type="entry name" value="Rhs_assc_core"/>
    <property type="match status" value="1"/>
</dbReference>
<feature type="domain" description="Zn-dependent PLC" evidence="1">
    <location>
        <begin position="79"/>
        <end position="263"/>
    </location>
</feature>
<dbReference type="Proteomes" id="UP001258315">
    <property type="component" value="Unassembled WGS sequence"/>
</dbReference>
<evidence type="ECO:0000313" key="3">
    <source>
        <dbReference type="Proteomes" id="UP001258315"/>
    </source>
</evidence>
<sequence>MQTDLANQYDYGARFYDPVIARWTTPDPLAEVNRRSSPFVYGKNNPMRFIDPDGMTDEDLLDKWENESLIANGFNVAAVKGPEWASKMAFKVHQKANENGINRNGKAKDKSEEELRAIEIDGLNSGTVWADENQHQTGEYSFMHAMTNDPEQRRMNKELALEFVRKYYAQAQEKLKSGDAHFAYFLLGVALHPLQDATSPAHAGWQKWTGKENWLQLILHAGKELFYPGTDSNLQKITNKILDLFQSGKPLPKYDYFESIKPD</sequence>
<dbReference type="PROSITE" id="PS51346">
    <property type="entry name" value="PROKAR_ZN_DEPEND_PLPC_2"/>
    <property type="match status" value="1"/>
</dbReference>
<dbReference type="InterPro" id="IPR022385">
    <property type="entry name" value="Rhs_assc_core"/>
</dbReference>
<name>A0ABU3GXK9_9SPHI</name>
<accession>A0ABU3GXK9</accession>
<organism evidence="2 3">
    <name type="scientific">Mucilaginibacter terrae</name>
    <dbReference type="NCBI Taxonomy" id="1955052"/>
    <lineage>
        <taxon>Bacteria</taxon>
        <taxon>Pseudomonadati</taxon>
        <taxon>Bacteroidota</taxon>
        <taxon>Sphingobacteriia</taxon>
        <taxon>Sphingobacteriales</taxon>
        <taxon>Sphingobacteriaceae</taxon>
        <taxon>Mucilaginibacter</taxon>
    </lineage>
</organism>
<reference evidence="3" key="1">
    <citation type="submission" date="2023-07" db="EMBL/GenBank/DDBJ databases">
        <title>Functional and genomic diversity of the sorghum phyllosphere microbiome.</title>
        <authorList>
            <person name="Shade A."/>
        </authorList>
    </citation>
    <scope>NUCLEOTIDE SEQUENCE [LARGE SCALE GENOMIC DNA]</scope>
    <source>
        <strain evidence="3">SORGH_AS_0422</strain>
    </source>
</reference>
<dbReference type="InterPro" id="IPR001531">
    <property type="entry name" value="Zn_PLipaseC"/>
</dbReference>
<proteinExistence type="predicted"/>
<evidence type="ECO:0000259" key="1">
    <source>
        <dbReference type="PROSITE" id="PS51346"/>
    </source>
</evidence>
<dbReference type="InterPro" id="IPR008947">
    <property type="entry name" value="PLipase_C/P1_nuclease_dom_sf"/>
</dbReference>
<gene>
    <name evidence="2" type="ORF">QE417_002804</name>
</gene>
<evidence type="ECO:0000313" key="2">
    <source>
        <dbReference type="EMBL" id="MDT3403732.1"/>
    </source>
</evidence>
<dbReference type="SUPFAM" id="SSF48537">
    <property type="entry name" value="Phospholipase C/P1 nuclease"/>
    <property type="match status" value="1"/>
</dbReference>
<dbReference type="Gene3D" id="2.180.10.10">
    <property type="entry name" value="RHS repeat-associated core"/>
    <property type="match status" value="1"/>
</dbReference>
<comment type="caution">
    <text evidence="2">The sequence shown here is derived from an EMBL/GenBank/DDBJ whole genome shotgun (WGS) entry which is preliminary data.</text>
</comment>
<protein>
    <submittedName>
        <fullName evidence="2">RHS repeat-associated protein</fullName>
    </submittedName>
</protein>
<keyword evidence="3" id="KW-1185">Reference proteome</keyword>
<dbReference type="EMBL" id="JAVLVU010000001">
    <property type="protein sequence ID" value="MDT3403732.1"/>
    <property type="molecule type" value="Genomic_DNA"/>
</dbReference>
<dbReference type="Gene3D" id="1.10.575.10">
    <property type="entry name" value="P1 Nuclease"/>
    <property type="match status" value="1"/>
</dbReference>